<sequence>MWNLHTIERNTEQIALNVGRAFFREIETTRLWNARHGGLYAPITKQTPPNPYLDVPHRDVTTTDGMRLTLINPAYMTRQISEVAREKSGIQYHITSLKPLRPGNGADAWESKALKSFEREREYMLEYFSGDETFRYMEPLYVHRACLYCHAKQGYRIGQIRGGISVTIPAKPFLTPAKQTQAPIMVTHAVALFLGWLVIQLFQGYRQRQMQLLSASNAQLEQARLEAEEASQTKSQFLSNMSHEIRTPMNAIIGLSHLCLQTRLTLRQEDYLRKVHDSAVALLRIINDILDFSKIEAGRLDIESTPFSLQETMERIAATLTVQAKDKSIDLSFSVAPDAPPTLIGDPLRIEQVLLNLAGNAIKFTEQGSVSVRAYIVEQHDDALTMGFSVTDTGIGIAPEQQSKLFHSFTQADAAITRRFGGAGLGLAICKRLVELMRGRIELESTPGVGSRFSFTLPLRIARKPLESRSDLPDGWRPLKTLVADDNKSARQVLSALLHELSCPVMEAVNGLEAVTLARQEADAGAPFELVILDYMMPKMDGVSAAEKIHQQADSQHKPRILLATAQGDERMLSDAFGERGVITGVLVKPIEQQTFISMLGRLELALQQRHTGVSTVGACQNKDTPPDALAGARVLVVEDNEINQQVAREMLERAGIEASTASDGQEAVDKALANPYDCILMDIQMPRLDGYQATRQIRLRKPSDALPILAISANAMTSDREESLAAGMDDHLCKPIEPEQLYAALLKWIRPNARLGGAEALAARDQRVSDAGGVELPQIAGLDVCRGVARVGGRVRAYLQLLAKFAQGQPHTLAVLEEAVRGGRQDEAAGHAHTLKGVAATIGAVALQDAAANLEMVLRESAPSAERIERALTALQTAFARILHNIEEGLAEEWAYAPRGALPAYGEERTQQLLQRLAQLLSEFDAASEDVLDEILSHQSDGTLREQLAGLQPLIQRYELEQASIALRKIVELGGHEPPELTTQR</sequence>
<dbReference type="InterPro" id="IPR008207">
    <property type="entry name" value="Sig_transdc_His_kin_Hpt_dom"/>
</dbReference>
<evidence type="ECO:0000259" key="21">
    <source>
        <dbReference type="PROSITE" id="PS50894"/>
    </source>
</evidence>
<evidence type="ECO:0000256" key="8">
    <source>
        <dbReference type="ARBA" id="ARBA00022741"/>
    </source>
</evidence>
<evidence type="ECO:0000256" key="14">
    <source>
        <dbReference type="ARBA" id="ARBA00064003"/>
    </source>
</evidence>
<feature type="modified residue" description="Phosphohistidine" evidence="16">
    <location>
        <position position="834"/>
    </location>
</feature>
<dbReference type="SUPFAM" id="SSF55874">
    <property type="entry name" value="ATPase domain of HSP90 chaperone/DNA topoisomerase II/histidine kinase"/>
    <property type="match status" value="1"/>
</dbReference>
<keyword evidence="5 17" id="KW-0597">Phosphoprotein</keyword>
<feature type="domain" description="Response regulatory" evidence="20">
    <location>
        <begin position="634"/>
        <end position="750"/>
    </location>
</feature>
<dbReference type="PROSITE" id="PS50109">
    <property type="entry name" value="HIS_KIN"/>
    <property type="match status" value="1"/>
</dbReference>
<gene>
    <name evidence="22" type="ORF">MAIT1_03693</name>
</gene>
<keyword evidence="18" id="KW-0175">Coiled coil</keyword>
<dbReference type="Pfam" id="PF01627">
    <property type="entry name" value="Hpt"/>
    <property type="match status" value="1"/>
</dbReference>
<accession>A0A1Y2K6I8</accession>
<dbReference type="SMART" id="SM00448">
    <property type="entry name" value="REC"/>
    <property type="match status" value="2"/>
</dbReference>
<evidence type="ECO:0000256" key="5">
    <source>
        <dbReference type="ARBA" id="ARBA00022553"/>
    </source>
</evidence>
<feature type="domain" description="Histidine kinase" evidence="19">
    <location>
        <begin position="240"/>
        <end position="461"/>
    </location>
</feature>
<feature type="coiled-coil region" evidence="18">
    <location>
        <begin position="210"/>
        <end position="240"/>
    </location>
</feature>
<feature type="domain" description="Response regulatory" evidence="20">
    <location>
        <begin position="480"/>
        <end position="604"/>
    </location>
</feature>
<organism evidence="22 23">
    <name type="scientific">Magnetofaba australis IT-1</name>
    <dbReference type="NCBI Taxonomy" id="1434232"/>
    <lineage>
        <taxon>Bacteria</taxon>
        <taxon>Pseudomonadati</taxon>
        <taxon>Pseudomonadota</taxon>
        <taxon>Magnetococcia</taxon>
        <taxon>Magnetococcales</taxon>
        <taxon>Magnetococcaceae</taxon>
        <taxon>Magnetofaba</taxon>
    </lineage>
</organism>
<evidence type="ECO:0000256" key="7">
    <source>
        <dbReference type="ARBA" id="ARBA00022692"/>
    </source>
</evidence>
<dbReference type="Gene3D" id="3.30.565.10">
    <property type="entry name" value="Histidine kinase-like ATPase, C-terminal domain"/>
    <property type="match status" value="1"/>
</dbReference>
<comment type="subcellular location">
    <subcellularLocation>
        <location evidence="2">Cell membrane</location>
        <topology evidence="2">Multi-pass membrane protein</topology>
    </subcellularLocation>
</comment>
<evidence type="ECO:0000256" key="16">
    <source>
        <dbReference type="PROSITE-ProRule" id="PRU00110"/>
    </source>
</evidence>
<dbReference type="PROSITE" id="PS50894">
    <property type="entry name" value="HPT"/>
    <property type="match status" value="1"/>
</dbReference>
<keyword evidence="4" id="KW-1003">Cell membrane</keyword>
<dbReference type="GO" id="GO:0000155">
    <property type="term" value="F:phosphorelay sensor kinase activity"/>
    <property type="evidence" value="ECO:0007669"/>
    <property type="project" value="InterPro"/>
</dbReference>
<dbReference type="InterPro" id="IPR036890">
    <property type="entry name" value="HATPase_C_sf"/>
</dbReference>
<keyword evidence="9" id="KW-0418">Kinase</keyword>
<keyword evidence="12" id="KW-0902">Two-component regulatory system</keyword>
<dbReference type="InterPro" id="IPR001789">
    <property type="entry name" value="Sig_transdc_resp-reg_receiver"/>
</dbReference>
<dbReference type="EMBL" id="LVJN01000019">
    <property type="protein sequence ID" value="OSM04051.1"/>
    <property type="molecule type" value="Genomic_DNA"/>
</dbReference>
<dbReference type="CDD" id="cd16922">
    <property type="entry name" value="HATPase_EvgS-ArcB-TorS-like"/>
    <property type="match status" value="1"/>
</dbReference>
<evidence type="ECO:0000256" key="13">
    <source>
        <dbReference type="ARBA" id="ARBA00023136"/>
    </source>
</evidence>
<dbReference type="InterPro" id="IPR036641">
    <property type="entry name" value="HPT_dom_sf"/>
</dbReference>
<dbReference type="SMART" id="SM00388">
    <property type="entry name" value="HisKA"/>
    <property type="match status" value="1"/>
</dbReference>
<evidence type="ECO:0000259" key="19">
    <source>
        <dbReference type="PROSITE" id="PS50109"/>
    </source>
</evidence>
<dbReference type="InterPro" id="IPR036097">
    <property type="entry name" value="HisK_dim/P_sf"/>
</dbReference>
<evidence type="ECO:0000256" key="15">
    <source>
        <dbReference type="ARBA" id="ARBA00068150"/>
    </source>
</evidence>
<name>A0A1Y2K6I8_9PROT</name>
<keyword evidence="10" id="KW-0067">ATP-binding</keyword>
<evidence type="ECO:0000256" key="6">
    <source>
        <dbReference type="ARBA" id="ARBA00022679"/>
    </source>
</evidence>
<evidence type="ECO:0000256" key="10">
    <source>
        <dbReference type="ARBA" id="ARBA00022840"/>
    </source>
</evidence>
<evidence type="ECO:0000259" key="20">
    <source>
        <dbReference type="PROSITE" id="PS50110"/>
    </source>
</evidence>
<evidence type="ECO:0000313" key="23">
    <source>
        <dbReference type="Proteomes" id="UP000194003"/>
    </source>
</evidence>
<comment type="catalytic activity">
    <reaction evidence="1">
        <text>ATP + protein L-histidine = ADP + protein N-phospho-L-histidine.</text>
        <dbReference type="EC" id="2.7.13.3"/>
    </reaction>
</comment>
<dbReference type="SUPFAM" id="SSF52172">
    <property type="entry name" value="CheY-like"/>
    <property type="match status" value="2"/>
</dbReference>
<dbReference type="InterPro" id="IPR011006">
    <property type="entry name" value="CheY-like_superfamily"/>
</dbReference>
<dbReference type="GO" id="GO:0005524">
    <property type="term" value="F:ATP binding"/>
    <property type="evidence" value="ECO:0007669"/>
    <property type="project" value="UniProtKB-KW"/>
</dbReference>
<dbReference type="Gene3D" id="3.40.50.2300">
    <property type="match status" value="2"/>
</dbReference>
<dbReference type="Gene3D" id="1.20.120.160">
    <property type="entry name" value="HPT domain"/>
    <property type="match status" value="1"/>
</dbReference>
<dbReference type="STRING" id="1434232.MAIT1_03693"/>
<evidence type="ECO:0000256" key="12">
    <source>
        <dbReference type="ARBA" id="ARBA00023012"/>
    </source>
</evidence>
<dbReference type="Pfam" id="PF00512">
    <property type="entry name" value="HisKA"/>
    <property type="match status" value="1"/>
</dbReference>
<dbReference type="Pfam" id="PF00072">
    <property type="entry name" value="Response_reg"/>
    <property type="match status" value="2"/>
</dbReference>
<dbReference type="InterPro" id="IPR021796">
    <property type="entry name" value="Tll0287-like_dom"/>
</dbReference>
<dbReference type="Pfam" id="PF11845">
    <property type="entry name" value="Tll0287-like"/>
    <property type="match status" value="1"/>
</dbReference>
<dbReference type="CDD" id="cd17546">
    <property type="entry name" value="REC_hyHK_CKI1_RcsC-like"/>
    <property type="match status" value="2"/>
</dbReference>
<dbReference type="AlphaFoldDB" id="A0A1Y2K6I8"/>
<dbReference type="PANTHER" id="PTHR45339">
    <property type="entry name" value="HYBRID SIGNAL TRANSDUCTION HISTIDINE KINASE J"/>
    <property type="match status" value="1"/>
</dbReference>
<dbReference type="SMART" id="SM00387">
    <property type="entry name" value="HATPase_c"/>
    <property type="match status" value="1"/>
</dbReference>
<keyword evidence="8" id="KW-0547">Nucleotide-binding</keyword>
<protein>
    <recommendedName>
        <fullName evidence="15">Sensory/regulatory protein RpfC</fullName>
        <ecNumber evidence="3">2.7.13.3</ecNumber>
    </recommendedName>
</protein>
<dbReference type="Pfam" id="PF02518">
    <property type="entry name" value="HATPase_c"/>
    <property type="match status" value="1"/>
</dbReference>
<feature type="modified residue" description="4-aspartylphosphate" evidence="17">
    <location>
        <position position="534"/>
    </location>
</feature>
<dbReference type="InterPro" id="IPR004358">
    <property type="entry name" value="Sig_transdc_His_kin-like_C"/>
</dbReference>
<dbReference type="InterPro" id="IPR003594">
    <property type="entry name" value="HATPase_dom"/>
</dbReference>
<dbReference type="PROSITE" id="PS50110">
    <property type="entry name" value="RESPONSE_REGULATORY"/>
    <property type="match status" value="2"/>
</dbReference>
<evidence type="ECO:0000256" key="1">
    <source>
        <dbReference type="ARBA" id="ARBA00000085"/>
    </source>
</evidence>
<feature type="domain" description="HPt" evidence="21">
    <location>
        <begin position="795"/>
        <end position="894"/>
    </location>
</feature>
<dbReference type="Proteomes" id="UP000194003">
    <property type="component" value="Unassembled WGS sequence"/>
</dbReference>
<feature type="modified residue" description="4-aspartylphosphate" evidence="17">
    <location>
        <position position="683"/>
    </location>
</feature>
<keyword evidence="23" id="KW-1185">Reference proteome</keyword>
<dbReference type="SUPFAM" id="SSF47384">
    <property type="entry name" value="Homodimeric domain of signal transducing histidine kinase"/>
    <property type="match status" value="1"/>
</dbReference>
<reference evidence="22 23" key="1">
    <citation type="journal article" date="2016" name="BMC Genomics">
        <title>Combined genomic and structural analyses of a cultured magnetotactic bacterium reveals its niche adaptation to a dynamic environment.</title>
        <authorList>
            <person name="Araujo A.C."/>
            <person name="Morillo V."/>
            <person name="Cypriano J."/>
            <person name="Teixeira L.C."/>
            <person name="Leao P."/>
            <person name="Lyra S."/>
            <person name="Almeida L.G."/>
            <person name="Bazylinski D.A."/>
            <person name="Vasconcellos A.T."/>
            <person name="Abreu F."/>
            <person name="Lins U."/>
        </authorList>
    </citation>
    <scope>NUCLEOTIDE SEQUENCE [LARGE SCALE GENOMIC DNA]</scope>
    <source>
        <strain evidence="22 23">IT-1</strain>
    </source>
</reference>
<dbReference type="PANTHER" id="PTHR45339:SF1">
    <property type="entry name" value="HYBRID SIGNAL TRANSDUCTION HISTIDINE KINASE J"/>
    <property type="match status" value="1"/>
</dbReference>
<keyword evidence="7" id="KW-0812">Transmembrane</keyword>
<keyword evidence="6" id="KW-0808">Transferase</keyword>
<evidence type="ECO:0000256" key="18">
    <source>
        <dbReference type="SAM" id="Coils"/>
    </source>
</evidence>
<keyword evidence="13" id="KW-0472">Membrane</keyword>
<dbReference type="PRINTS" id="PR00344">
    <property type="entry name" value="BCTRLSENSOR"/>
</dbReference>
<comment type="subunit">
    <text evidence="14">At low DSF concentrations, interacts with RpfF.</text>
</comment>
<evidence type="ECO:0000256" key="9">
    <source>
        <dbReference type="ARBA" id="ARBA00022777"/>
    </source>
</evidence>
<dbReference type="CDD" id="cd00088">
    <property type="entry name" value="HPT"/>
    <property type="match status" value="1"/>
</dbReference>
<evidence type="ECO:0000313" key="22">
    <source>
        <dbReference type="EMBL" id="OSM04051.1"/>
    </source>
</evidence>
<dbReference type="EC" id="2.7.13.3" evidence="3"/>
<comment type="caution">
    <text evidence="22">The sequence shown here is derived from an EMBL/GenBank/DDBJ whole genome shotgun (WGS) entry which is preliminary data.</text>
</comment>
<evidence type="ECO:0000256" key="2">
    <source>
        <dbReference type="ARBA" id="ARBA00004651"/>
    </source>
</evidence>
<dbReference type="FunFam" id="3.30.565.10:FF:000010">
    <property type="entry name" value="Sensor histidine kinase RcsC"/>
    <property type="match status" value="1"/>
</dbReference>
<dbReference type="InterPro" id="IPR003661">
    <property type="entry name" value="HisK_dim/P_dom"/>
</dbReference>
<evidence type="ECO:0000256" key="3">
    <source>
        <dbReference type="ARBA" id="ARBA00012438"/>
    </source>
</evidence>
<dbReference type="Gene3D" id="1.10.287.130">
    <property type="match status" value="1"/>
</dbReference>
<proteinExistence type="predicted"/>
<dbReference type="SUPFAM" id="SSF47226">
    <property type="entry name" value="Histidine-containing phosphotransfer domain, HPT domain"/>
    <property type="match status" value="1"/>
</dbReference>
<dbReference type="CDD" id="cd00082">
    <property type="entry name" value="HisKA"/>
    <property type="match status" value="1"/>
</dbReference>
<dbReference type="InterPro" id="IPR005467">
    <property type="entry name" value="His_kinase_dom"/>
</dbReference>
<evidence type="ECO:0000256" key="17">
    <source>
        <dbReference type="PROSITE-ProRule" id="PRU00169"/>
    </source>
</evidence>
<keyword evidence="11" id="KW-1133">Transmembrane helix</keyword>
<evidence type="ECO:0000256" key="11">
    <source>
        <dbReference type="ARBA" id="ARBA00022989"/>
    </source>
</evidence>
<dbReference type="FunFam" id="1.10.287.130:FF:000002">
    <property type="entry name" value="Two-component osmosensing histidine kinase"/>
    <property type="match status" value="1"/>
</dbReference>
<evidence type="ECO:0000256" key="4">
    <source>
        <dbReference type="ARBA" id="ARBA00022475"/>
    </source>
</evidence>
<dbReference type="GO" id="GO:0005886">
    <property type="term" value="C:plasma membrane"/>
    <property type="evidence" value="ECO:0007669"/>
    <property type="project" value="UniProtKB-SubCell"/>
</dbReference>